<reference evidence="2 3" key="1">
    <citation type="submission" date="2016-10" db="EMBL/GenBank/DDBJ databases">
        <title>Genome sequence of the ascomycete fungus Penicillium subrubescens.</title>
        <authorList>
            <person name="De Vries R.P."/>
            <person name="Peng M."/>
            <person name="Dilokpimol A."/>
            <person name="Hilden K."/>
            <person name="Makela M.R."/>
            <person name="Grigoriev I."/>
            <person name="Riley R."/>
            <person name="Granchi Z."/>
        </authorList>
    </citation>
    <scope>NUCLEOTIDE SEQUENCE [LARGE SCALE GENOMIC DNA]</scope>
    <source>
        <strain evidence="2 3">CBS 132785</strain>
    </source>
</reference>
<keyword evidence="3" id="KW-1185">Reference proteome</keyword>
<name>A0A1Q5UQZ4_9EURO</name>
<dbReference type="InterPro" id="IPR027417">
    <property type="entry name" value="P-loop_NTPase"/>
</dbReference>
<dbReference type="EMBL" id="MNBE01000055">
    <property type="protein sequence ID" value="OKP14892.1"/>
    <property type="molecule type" value="Genomic_DNA"/>
</dbReference>
<dbReference type="SMART" id="SM00382">
    <property type="entry name" value="AAA"/>
    <property type="match status" value="1"/>
</dbReference>
<dbReference type="InterPro" id="IPR003959">
    <property type="entry name" value="ATPase_AAA_core"/>
</dbReference>
<protein>
    <recommendedName>
        <fullName evidence="1">AAA+ ATPase domain-containing protein</fullName>
    </recommendedName>
</protein>
<gene>
    <name evidence="2" type="ORF">PENSUB_5330</name>
</gene>
<accession>A0A1Q5UQZ4</accession>
<dbReference type="GO" id="GO:0005524">
    <property type="term" value="F:ATP binding"/>
    <property type="evidence" value="ECO:0007669"/>
    <property type="project" value="InterPro"/>
</dbReference>
<evidence type="ECO:0000313" key="2">
    <source>
        <dbReference type="EMBL" id="OKP14892.1"/>
    </source>
</evidence>
<dbReference type="Pfam" id="PF22942">
    <property type="entry name" value="DUF7025"/>
    <property type="match status" value="1"/>
</dbReference>
<organism evidence="2 3">
    <name type="scientific">Penicillium subrubescens</name>
    <dbReference type="NCBI Taxonomy" id="1316194"/>
    <lineage>
        <taxon>Eukaryota</taxon>
        <taxon>Fungi</taxon>
        <taxon>Dikarya</taxon>
        <taxon>Ascomycota</taxon>
        <taxon>Pezizomycotina</taxon>
        <taxon>Eurotiomycetes</taxon>
        <taxon>Eurotiomycetidae</taxon>
        <taxon>Eurotiales</taxon>
        <taxon>Aspergillaceae</taxon>
        <taxon>Penicillium</taxon>
    </lineage>
</organism>
<dbReference type="STRING" id="1316194.A0A1Q5UQZ4"/>
<evidence type="ECO:0000259" key="1">
    <source>
        <dbReference type="SMART" id="SM00382"/>
    </source>
</evidence>
<dbReference type="GO" id="GO:0016887">
    <property type="term" value="F:ATP hydrolysis activity"/>
    <property type="evidence" value="ECO:0007669"/>
    <property type="project" value="InterPro"/>
</dbReference>
<feature type="domain" description="AAA+ ATPase" evidence="1">
    <location>
        <begin position="590"/>
        <end position="718"/>
    </location>
</feature>
<dbReference type="CDD" id="cd19481">
    <property type="entry name" value="RecA-like_protease"/>
    <property type="match status" value="1"/>
</dbReference>
<dbReference type="PANTHER" id="PTHR46411:SF3">
    <property type="entry name" value="AAA+ ATPASE DOMAIN-CONTAINING PROTEIN"/>
    <property type="match status" value="1"/>
</dbReference>
<dbReference type="Gene3D" id="3.40.50.300">
    <property type="entry name" value="P-loop containing nucleotide triphosphate hydrolases"/>
    <property type="match status" value="1"/>
</dbReference>
<evidence type="ECO:0000313" key="3">
    <source>
        <dbReference type="Proteomes" id="UP000186955"/>
    </source>
</evidence>
<dbReference type="Pfam" id="PF00004">
    <property type="entry name" value="AAA"/>
    <property type="match status" value="1"/>
</dbReference>
<dbReference type="AlphaFoldDB" id="A0A1Q5UQZ4"/>
<dbReference type="InterPro" id="IPR054289">
    <property type="entry name" value="DUF7025"/>
</dbReference>
<sequence>MAPTQSSSYSPSVEHSMALETSSACYQGLTPPDSPTKGTTTSQAIVKDLKHLFGVFLEKTLLDLTNKEPPNTPVSQDQSPSSPDMVQLKQMLVKFTLDECASAELSMATKPAQSCPASNNQEKGVQVADGIDLDSPICTTPDDYKSFEKWASTPQFKTVVETWDKEACKYKIAEPVETRGGLDDYAEYAFIVRERVDRNSEEVTPYIDLKSDGLRDILRVVLHDIKAISIMEGKPSIEQNVLFQFLPELDRCAENIENSSDDDSAHAEHLRLLIDHLKHAYTSISQRLESMLQHGHITYDLLYALFKPGCHVYTTCLGTKEPRCVRFDAGEEVTQNDETWWNLECRFIDYDGVKFGEAGIFLRVAKFRGSKPIESLEAFPLRYHPRYEQVRKDLVERGQKFRDLTGSHIRHCKGSAFFMNKGKAIKVKVNSRVAVDAAFFHEMQPNYSRPSLRDLGVKDKDGIAFIDIGAMLMEDREREKERMQGDGVDAQKLSETDFLVGCPTVCCFSFKEKMFLECAVSALGDVDWSPESFDCLQIPSETKTMLLSLTKTRLGLIPTVPFDDVIDGKGQGLNILLKYVGKVSVYSIKTSTLTHASGPPGVGKTFTVEATSEYFKLPLYSISAGELVVDHGDSHALEAQLEVIFKIAKHFNAILLLDEADAFMASRTALHDNHNRLVTIFLRKLEYYQGVLFLTSNRGIQFDDAILSRIHLIIEYEDLSREFRRGLWSTFLDRARTMQGPALVEEHDLRRLESLALNGREVGSRALICTSHLLTARKIKNIAAIAHALAEADANQVSYKYLELAAESSKKFSRVFDRERPVDGMYV</sequence>
<dbReference type="InterPro" id="IPR003593">
    <property type="entry name" value="AAA+_ATPase"/>
</dbReference>
<dbReference type="PANTHER" id="PTHR46411">
    <property type="entry name" value="FAMILY ATPASE, PUTATIVE-RELATED"/>
    <property type="match status" value="1"/>
</dbReference>
<proteinExistence type="predicted"/>
<dbReference type="Proteomes" id="UP000186955">
    <property type="component" value="Unassembled WGS sequence"/>
</dbReference>
<dbReference type="SUPFAM" id="SSF52540">
    <property type="entry name" value="P-loop containing nucleoside triphosphate hydrolases"/>
    <property type="match status" value="1"/>
</dbReference>
<comment type="caution">
    <text evidence="2">The sequence shown here is derived from an EMBL/GenBank/DDBJ whole genome shotgun (WGS) entry which is preliminary data.</text>
</comment>